<reference evidence="1 2" key="1">
    <citation type="submission" date="2016-11" db="EMBL/GenBank/DDBJ databases">
        <title>Draft Genome Sequences of Nine Cyanobacterial Strains from Diverse Habitats.</title>
        <authorList>
            <person name="Zhu T."/>
            <person name="Hou S."/>
            <person name="Lu X."/>
            <person name="Hess W.R."/>
        </authorList>
    </citation>
    <scope>NUCLEOTIDE SEQUENCE [LARGE SCALE GENOMIC DNA]</scope>
    <source>
        <strain evidence="1 2">IAM M-71</strain>
    </source>
</reference>
<dbReference type="InterPro" id="IPR010667">
    <property type="entry name" value="Phage_T4_Gp19"/>
</dbReference>
<dbReference type="NCBIfam" id="TIGR02241">
    <property type="entry name" value="conserved hypothetical phage tail region protein"/>
    <property type="match status" value="1"/>
</dbReference>
<dbReference type="PANTHER" id="PTHR38009:SF1">
    <property type="entry name" value="CONSERVED HYPOTHETICAL PHAGE TAIL PROTEIN"/>
    <property type="match status" value="1"/>
</dbReference>
<dbReference type="Pfam" id="PF06841">
    <property type="entry name" value="Phage_T4_gp19"/>
    <property type="match status" value="1"/>
</dbReference>
<dbReference type="STRING" id="454136.NIES2119_05645"/>
<dbReference type="OrthoDB" id="571709at2"/>
<accession>A0A1U7IQW9</accession>
<dbReference type="EMBL" id="MRCE01000004">
    <property type="protein sequence ID" value="OKH39732.1"/>
    <property type="molecule type" value="Genomic_DNA"/>
</dbReference>
<proteinExistence type="predicted"/>
<comment type="caution">
    <text evidence="1">The sequence shown here is derived from an EMBL/GenBank/DDBJ whole genome shotgun (WGS) entry which is preliminary data.</text>
</comment>
<organism evidence="1 2">
    <name type="scientific">[Phormidium ambiguum] IAM M-71</name>
    <dbReference type="NCBI Taxonomy" id="454136"/>
    <lineage>
        <taxon>Bacteria</taxon>
        <taxon>Bacillati</taxon>
        <taxon>Cyanobacteriota</taxon>
        <taxon>Cyanophyceae</taxon>
        <taxon>Oscillatoriophycideae</taxon>
        <taxon>Aerosakkonematales</taxon>
        <taxon>Aerosakkonemataceae</taxon>
        <taxon>Floridanema</taxon>
    </lineage>
</organism>
<evidence type="ECO:0000313" key="1">
    <source>
        <dbReference type="EMBL" id="OKH39732.1"/>
    </source>
</evidence>
<dbReference type="InterPro" id="IPR011747">
    <property type="entry name" value="CHP02241"/>
</dbReference>
<gene>
    <name evidence="1" type="ORF">NIES2119_05645</name>
</gene>
<dbReference type="PANTHER" id="PTHR38009">
    <property type="entry name" value="CONSERVED HYPOTHETICAL PHAGE TAIL PROTEIN"/>
    <property type="match status" value="1"/>
</dbReference>
<evidence type="ECO:0000313" key="2">
    <source>
        <dbReference type="Proteomes" id="UP000185860"/>
    </source>
</evidence>
<protein>
    <submittedName>
        <fullName evidence="1">Phage tail protein</fullName>
    </submittedName>
</protein>
<sequence length="168" mass="19324">MNSAQEQLKQNLREILTVCRFYVGLKLDGSNEPVDAYFMECKGFKYTQELIEIAEVFPQPWAKANRGRVLRTKIPGNVKVNNVTLRRGLSSSKTLWQWVEDVQNGKWKEKSKNGFLVIYRQDGSEGARFAFERAWPISYHIADSIVSGTDLAFEELELAVETFVRITK</sequence>
<name>A0A1U7IQW9_9CYAN</name>
<dbReference type="Proteomes" id="UP000185860">
    <property type="component" value="Unassembled WGS sequence"/>
</dbReference>
<dbReference type="AlphaFoldDB" id="A0A1U7IQW9"/>
<dbReference type="RefSeq" id="WP_073592453.1">
    <property type="nucleotide sequence ID" value="NZ_MRCE01000004.1"/>
</dbReference>
<dbReference type="GO" id="GO:0005198">
    <property type="term" value="F:structural molecule activity"/>
    <property type="evidence" value="ECO:0007669"/>
    <property type="project" value="InterPro"/>
</dbReference>